<sequence>MSDTSPQKELPAAIPVERETLRKARVELQDLPAAIPTPQTRDFANDDLGELED</sequence>
<reference evidence="2" key="1">
    <citation type="submission" date="2021-01" db="EMBL/GenBank/DDBJ databases">
        <title>Modified the classification status of verrucomicrobia.</title>
        <authorList>
            <person name="Feng X."/>
        </authorList>
    </citation>
    <scope>NUCLEOTIDE SEQUENCE</scope>
    <source>
        <strain evidence="2">KCTC 12986</strain>
    </source>
</reference>
<dbReference type="AlphaFoldDB" id="A0A934VMJ6"/>
<evidence type="ECO:0000313" key="3">
    <source>
        <dbReference type="Proteomes" id="UP000604083"/>
    </source>
</evidence>
<comment type="caution">
    <text evidence="2">The sequence shown here is derived from an EMBL/GenBank/DDBJ whole genome shotgun (WGS) entry which is preliminary data.</text>
</comment>
<dbReference type="Proteomes" id="UP000604083">
    <property type="component" value="Unassembled WGS sequence"/>
</dbReference>
<proteinExistence type="predicted"/>
<accession>A0A934VMJ6</accession>
<keyword evidence="3" id="KW-1185">Reference proteome</keyword>
<feature type="region of interest" description="Disordered" evidence="1">
    <location>
        <begin position="33"/>
        <end position="53"/>
    </location>
</feature>
<evidence type="ECO:0000256" key="1">
    <source>
        <dbReference type="SAM" id="MobiDB-lite"/>
    </source>
</evidence>
<protein>
    <submittedName>
        <fullName evidence="2">Uncharacterized protein</fullName>
    </submittedName>
</protein>
<dbReference type="EMBL" id="JAENIO010000016">
    <property type="protein sequence ID" value="MBK1834020.1"/>
    <property type="molecule type" value="Genomic_DNA"/>
</dbReference>
<name>A0A934VMJ6_9BACT</name>
<gene>
    <name evidence="2" type="ORF">JIN78_08105</name>
</gene>
<dbReference type="RefSeq" id="WP_200391454.1">
    <property type="nucleotide sequence ID" value="NZ_JAENIO010000016.1"/>
</dbReference>
<organism evidence="2 3">
    <name type="scientific">Roseibacillus ishigakijimensis</name>
    <dbReference type="NCBI Taxonomy" id="454146"/>
    <lineage>
        <taxon>Bacteria</taxon>
        <taxon>Pseudomonadati</taxon>
        <taxon>Verrucomicrobiota</taxon>
        <taxon>Verrucomicrobiia</taxon>
        <taxon>Verrucomicrobiales</taxon>
        <taxon>Verrucomicrobiaceae</taxon>
        <taxon>Roseibacillus</taxon>
    </lineage>
</organism>
<evidence type="ECO:0000313" key="2">
    <source>
        <dbReference type="EMBL" id="MBK1834020.1"/>
    </source>
</evidence>